<accession>A0A7W6ZVR5</accession>
<keyword evidence="7" id="KW-0862">Zinc</keyword>
<dbReference type="CDD" id="cd23081">
    <property type="entry name" value="cpPDZ_EcRseP-like"/>
    <property type="match status" value="3"/>
</dbReference>
<dbReference type="InterPro" id="IPR001478">
    <property type="entry name" value="PDZ"/>
</dbReference>
<keyword evidence="5 11" id="KW-0812">Transmembrane</keyword>
<evidence type="ECO:0000313" key="13">
    <source>
        <dbReference type="EMBL" id="MBB4569662.1"/>
    </source>
</evidence>
<dbReference type="PANTHER" id="PTHR42837:SF2">
    <property type="entry name" value="MEMBRANE METALLOPROTEASE ARASP2, CHLOROPLASTIC-RELATED"/>
    <property type="match status" value="1"/>
</dbReference>
<evidence type="ECO:0000256" key="4">
    <source>
        <dbReference type="ARBA" id="ARBA00022670"/>
    </source>
</evidence>
<dbReference type="GO" id="GO:0016020">
    <property type="term" value="C:membrane"/>
    <property type="evidence" value="ECO:0007669"/>
    <property type="project" value="UniProtKB-SubCell"/>
</dbReference>
<gene>
    <name evidence="13" type="ORF">GGE60_003786</name>
</gene>
<proteinExistence type="inferred from homology"/>
<comment type="subcellular location">
    <subcellularLocation>
        <location evidence="2">Membrane</location>
        <topology evidence="2">Multi-pass membrane protein</topology>
    </subcellularLocation>
</comment>
<name>A0A7W6ZVR5_9HYPH</name>
<dbReference type="EMBL" id="JACIIG010000009">
    <property type="protein sequence ID" value="MBB4569662.1"/>
    <property type="molecule type" value="Genomic_DNA"/>
</dbReference>
<evidence type="ECO:0000256" key="8">
    <source>
        <dbReference type="ARBA" id="ARBA00022989"/>
    </source>
</evidence>
<evidence type="ECO:0000256" key="6">
    <source>
        <dbReference type="ARBA" id="ARBA00022801"/>
    </source>
</evidence>
<dbReference type="InterPro" id="IPR036034">
    <property type="entry name" value="PDZ_sf"/>
</dbReference>
<reference evidence="13 14" key="1">
    <citation type="submission" date="2020-08" db="EMBL/GenBank/DDBJ databases">
        <title>Genomic Encyclopedia of Type Strains, Phase IV (KMG-V): Genome sequencing to study the core and pangenomes of soil and plant-associated prokaryotes.</title>
        <authorList>
            <person name="Whitman W."/>
        </authorList>
    </citation>
    <scope>NUCLEOTIDE SEQUENCE [LARGE SCALE GENOMIC DNA]</scope>
    <source>
        <strain evidence="13 14">SEMIA 492</strain>
    </source>
</reference>
<keyword evidence="14" id="KW-1185">Reference proteome</keyword>
<dbReference type="GO" id="GO:0004222">
    <property type="term" value="F:metalloendopeptidase activity"/>
    <property type="evidence" value="ECO:0007669"/>
    <property type="project" value="InterPro"/>
</dbReference>
<dbReference type="CDD" id="cd06163">
    <property type="entry name" value="S2P-M50_PDZ_RseP-like"/>
    <property type="match status" value="2"/>
</dbReference>
<feature type="domain" description="PDZ" evidence="12">
    <location>
        <begin position="228"/>
        <end position="293"/>
    </location>
</feature>
<dbReference type="GO" id="GO:0006508">
    <property type="term" value="P:proteolysis"/>
    <property type="evidence" value="ECO:0007669"/>
    <property type="project" value="UniProtKB-KW"/>
</dbReference>
<dbReference type="InterPro" id="IPR008915">
    <property type="entry name" value="Peptidase_M50"/>
</dbReference>
<dbReference type="Gene3D" id="2.30.42.10">
    <property type="match status" value="3"/>
</dbReference>
<dbReference type="OrthoDB" id="9782003at2"/>
<keyword evidence="6 13" id="KW-0378">Hydrolase</keyword>
<dbReference type="InterPro" id="IPR004387">
    <property type="entry name" value="Pept_M50_Zn"/>
</dbReference>
<dbReference type="InterPro" id="IPR041489">
    <property type="entry name" value="PDZ_6"/>
</dbReference>
<dbReference type="SMART" id="SM00228">
    <property type="entry name" value="PDZ"/>
    <property type="match status" value="3"/>
</dbReference>
<evidence type="ECO:0000256" key="5">
    <source>
        <dbReference type="ARBA" id="ARBA00022692"/>
    </source>
</evidence>
<evidence type="ECO:0000256" key="3">
    <source>
        <dbReference type="ARBA" id="ARBA00007931"/>
    </source>
</evidence>
<keyword evidence="10 11" id="KW-0472">Membrane</keyword>
<keyword evidence="9" id="KW-0482">Metalloprotease</keyword>
<feature type="transmembrane region" description="Helical" evidence="11">
    <location>
        <begin position="476"/>
        <end position="498"/>
    </location>
</feature>
<dbReference type="Pfam" id="PF17820">
    <property type="entry name" value="PDZ_6"/>
    <property type="match status" value="3"/>
</dbReference>
<comment type="cofactor">
    <cofactor evidence="1">
        <name>Zn(2+)</name>
        <dbReference type="ChEBI" id="CHEBI:29105"/>
    </cofactor>
</comment>
<comment type="caution">
    <text evidence="13">The sequence shown here is derived from an EMBL/GenBank/DDBJ whole genome shotgun (WGS) entry which is preliminary data.</text>
</comment>
<dbReference type="RefSeq" id="WP_028755028.1">
    <property type="nucleotide sequence ID" value="NZ_JACIIG010000009.1"/>
</dbReference>
<dbReference type="EC" id="3.4.24.-" evidence="13"/>
<evidence type="ECO:0000259" key="12">
    <source>
        <dbReference type="PROSITE" id="PS50106"/>
    </source>
</evidence>
<feature type="transmembrane region" description="Helical" evidence="11">
    <location>
        <begin position="115"/>
        <end position="140"/>
    </location>
</feature>
<feature type="domain" description="PDZ" evidence="12">
    <location>
        <begin position="309"/>
        <end position="353"/>
    </location>
</feature>
<evidence type="ECO:0000313" key="14">
    <source>
        <dbReference type="Proteomes" id="UP000543836"/>
    </source>
</evidence>
<feature type="transmembrane region" description="Helical" evidence="11">
    <location>
        <begin position="531"/>
        <end position="549"/>
    </location>
</feature>
<dbReference type="NCBIfam" id="TIGR00054">
    <property type="entry name" value="RIP metalloprotease RseP"/>
    <property type="match status" value="2"/>
</dbReference>
<evidence type="ECO:0000256" key="1">
    <source>
        <dbReference type="ARBA" id="ARBA00001947"/>
    </source>
</evidence>
<dbReference type="PANTHER" id="PTHR42837">
    <property type="entry name" value="REGULATOR OF SIGMA-E PROTEASE RSEP"/>
    <property type="match status" value="1"/>
</dbReference>
<dbReference type="PROSITE" id="PS50106">
    <property type="entry name" value="PDZ"/>
    <property type="match status" value="3"/>
</dbReference>
<dbReference type="AlphaFoldDB" id="A0A7W6ZVR5"/>
<feature type="domain" description="PDZ" evidence="12">
    <location>
        <begin position="140"/>
        <end position="177"/>
    </location>
</feature>
<evidence type="ECO:0000256" key="9">
    <source>
        <dbReference type="ARBA" id="ARBA00023049"/>
    </source>
</evidence>
<comment type="similarity">
    <text evidence="3">Belongs to the peptidase M50B family.</text>
</comment>
<keyword evidence="4 13" id="KW-0645">Protease</keyword>
<organism evidence="13 14">
    <name type="scientific">Rhizobium leucaenae</name>
    <dbReference type="NCBI Taxonomy" id="29450"/>
    <lineage>
        <taxon>Bacteria</taxon>
        <taxon>Pseudomonadati</taxon>
        <taxon>Pseudomonadota</taxon>
        <taxon>Alphaproteobacteria</taxon>
        <taxon>Hyphomicrobiales</taxon>
        <taxon>Rhizobiaceae</taxon>
        <taxon>Rhizobium/Agrobacterium group</taxon>
        <taxon>Rhizobium</taxon>
    </lineage>
</organism>
<dbReference type="SUPFAM" id="SSF50156">
    <property type="entry name" value="PDZ domain-like"/>
    <property type="match status" value="3"/>
</dbReference>
<protein>
    <submittedName>
        <fullName evidence="13">Regulator of sigma E protease</fullName>
        <ecNumber evidence="13">3.4.24.-</ecNumber>
    </submittedName>
</protein>
<evidence type="ECO:0000256" key="10">
    <source>
        <dbReference type="ARBA" id="ARBA00023136"/>
    </source>
</evidence>
<dbReference type="Proteomes" id="UP000543836">
    <property type="component" value="Unassembled WGS sequence"/>
</dbReference>
<dbReference type="Pfam" id="PF02163">
    <property type="entry name" value="Peptidase_M50"/>
    <property type="match status" value="1"/>
</dbReference>
<sequence>MGSVAGIIGFLTNNVITFVFVLSLLVFVHEMGHYLVGRWSGIRIMAFSIGFGPEIAGFTDRHGTRWKLSIIPLGGYVRFFGDEDASSKTDVDQLSAMSEEERARSFAGAKLWKRAATVAAGPIANFILAIAIFAVLFVVYGRTVADPVVAVVMRGGAAAEAGIEPGDRLVAIDGTKVTTFDEVQRYVGLRPGRNILLTVERDGQKRDFGIVPKLVEDTDQFGNKMEVGRIGIALVDPLVTAVEPGGPAAQAGVQAGDRLIAIDGNNVATYYDIARYVGDHGGKSLVLTVERNGQTRDFPMVPETLAATDASGKKKDVGSIGISPIDPLVASVAPDSPAQGAGIALGDRILSVDEHVVDSIGDVQRFVASRPDKPVMLHIERNSLTRDVEVTPKKTEEPDAFGNATEISSIGITDGQKPIKLRYEAYGPFRALGEGVRQTGSIVSGTFEYLANVVGGYMKADQLGGPIRVAQLSGQMATLGFSAVLQFAAILSVSIGLLNLMPVPVLDGGHLMFYAIEAVRGKPLGARAQDIAFRIGFAMVLSLMVFATWNDISSRIG</sequence>
<evidence type="ECO:0000256" key="11">
    <source>
        <dbReference type="SAM" id="Phobius"/>
    </source>
</evidence>
<feature type="transmembrane region" description="Helical" evidence="11">
    <location>
        <begin position="6"/>
        <end position="28"/>
    </location>
</feature>
<keyword evidence="8 11" id="KW-1133">Transmembrane helix</keyword>
<evidence type="ECO:0000256" key="7">
    <source>
        <dbReference type="ARBA" id="ARBA00022833"/>
    </source>
</evidence>
<evidence type="ECO:0000256" key="2">
    <source>
        <dbReference type="ARBA" id="ARBA00004141"/>
    </source>
</evidence>